<dbReference type="Pfam" id="PF00196">
    <property type="entry name" value="GerE"/>
    <property type="match status" value="1"/>
</dbReference>
<dbReference type="InterPro" id="IPR000792">
    <property type="entry name" value="Tscrpt_reg_LuxR_C"/>
</dbReference>
<dbReference type="InterPro" id="IPR016032">
    <property type="entry name" value="Sig_transdc_resp-reg_C-effctor"/>
</dbReference>
<dbReference type="EMBL" id="JAMZEC010000001">
    <property type="protein sequence ID" value="MCP2347974.1"/>
    <property type="molecule type" value="Genomic_DNA"/>
</dbReference>
<dbReference type="Proteomes" id="UP001320766">
    <property type="component" value="Unassembled WGS sequence"/>
</dbReference>
<evidence type="ECO:0000313" key="3">
    <source>
        <dbReference type="Proteomes" id="UP001320766"/>
    </source>
</evidence>
<gene>
    <name evidence="2" type="ORF">HD595_004096</name>
</gene>
<sequence>MIGRGLNNQEVAAELFTSPDTARTYVSRLLAKLPARDRAQLAVIAYESGLAGQD</sequence>
<evidence type="ECO:0000259" key="1">
    <source>
        <dbReference type="PROSITE" id="PS50043"/>
    </source>
</evidence>
<organism evidence="2 3">
    <name type="scientific">Nonomuraea roseoviolacea subsp. carminata</name>
    <dbReference type="NCBI Taxonomy" id="160689"/>
    <lineage>
        <taxon>Bacteria</taxon>
        <taxon>Bacillati</taxon>
        <taxon>Actinomycetota</taxon>
        <taxon>Actinomycetes</taxon>
        <taxon>Streptosporangiales</taxon>
        <taxon>Streptosporangiaceae</taxon>
        <taxon>Nonomuraea</taxon>
    </lineage>
</organism>
<name>A0ABT1K4L2_9ACTN</name>
<proteinExistence type="predicted"/>
<reference evidence="2 3" key="1">
    <citation type="submission" date="2022-06" db="EMBL/GenBank/DDBJ databases">
        <title>Sequencing the genomes of 1000 actinobacteria strains.</title>
        <authorList>
            <person name="Klenk H.-P."/>
        </authorList>
    </citation>
    <scope>NUCLEOTIDE SEQUENCE [LARGE SCALE GENOMIC DNA]</scope>
    <source>
        <strain evidence="2 3">DSM 44170</strain>
    </source>
</reference>
<comment type="caution">
    <text evidence="2">The sequence shown here is derived from an EMBL/GenBank/DDBJ whole genome shotgun (WGS) entry which is preliminary data.</text>
</comment>
<dbReference type="PRINTS" id="PR00038">
    <property type="entry name" value="HTHLUXR"/>
</dbReference>
<accession>A0ABT1K4L2</accession>
<feature type="domain" description="HTH luxR-type" evidence="1">
    <location>
        <begin position="1"/>
        <end position="49"/>
    </location>
</feature>
<dbReference type="Gene3D" id="1.10.10.10">
    <property type="entry name" value="Winged helix-like DNA-binding domain superfamily/Winged helix DNA-binding domain"/>
    <property type="match status" value="1"/>
</dbReference>
<dbReference type="InterPro" id="IPR036388">
    <property type="entry name" value="WH-like_DNA-bd_sf"/>
</dbReference>
<dbReference type="RefSeq" id="WP_308211195.1">
    <property type="nucleotide sequence ID" value="NZ_BAAAVE010000006.1"/>
</dbReference>
<dbReference type="SMART" id="SM00421">
    <property type="entry name" value="HTH_LUXR"/>
    <property type="match status" value="1"/>
</dbReference>
<protein>
    <submittedName>
        <fullName evidence="2">DNA-binding NarL/FixJ family response regulator</fullName>
    </submittedName>
</protein>
<keyword evidence="2" id="KW-0238">DNA-binding</keyword>
<dbReference type="CDD" id="cd06170">
    <property type="entry name" value="LuxR_C_like"/>
    <property type="match status" value="1"/>
</dbReference>
<dbReference type="SUPFAM" id="SSF46894">
    <property type="entry name" value="C-terminal effector domain of the bipartite response regulators"/>
    <property type="match status" value="1"/>
</dbReference>
<dbReference type="GO" id="GO:0003677">
    <property type="term" value="F:DNA binding"/>
    <property type="evidence" value="ECO:0007669"/>
    <property type="project" value="UniProtKB-KW"/>
</dbReference>
<dbReference type="PROSITE" id="PS50043">
    <property type="entry name" value="HTH_LUXR_2"/>
    <property type="match status" value="1"/>
</dbReference>
<keyword evidence="3" id="KW-1185">Reference proteome</keyword>
<evidence type="ECO:0000313" key="2">
    <source>
        <dbReference type="EMBL" id="MCP2347974.1"/>
    </source>
</evidence>